<dbReference type="PANTHER" id="PTHR43811:SF19">
    <property type="entry name" value="39 KDA FK506-BINDING NUCLEAR PROTEIN"/>
    <property type="match status" value="1"/>
</dbReference>
<accession>Q7UUK6</accession>
<evidence type="ECO:0000256" key="7">
    <source>
        <dbReference type="SAM" id="MobiDB-lite"/>
    </source>
</evidence>
<gene>
    <name evidence="9" type="primary">fkpA</name>
    <name evidence="9" type="ordered locus">RB3240</name>
</gene>
<dbReference type="STRING" id="243090.RB3240"/>
<dbReference type="SUPFAM" id="SSF54534">
    <property type="entry name" value="FKBP-like"/>
    <property type="match status" value="1"/>
</dbReference>
<dbReference type="Proteomes" id="UP000001025">
    <property type="component" value="Chromosome"/>
</dbReference>
<dbReference type="EnsemblBacteria" id="CAD73073">
    <property type="protein sequence ID" value="CAD73073"/>
    <property type="gene ID" value="RB3240"/>
</dbReference>
<proteinExistence type="inferred from homology"/>
<dbReference type="Pfam" id="PF00254">
    <property type="entry name" value="FKBP_C"/>
    <property type="match status" value="1"/>
</dbReference>
<feature type="domain" description="PPIase FKBP-type" evidence="8">
    <location>
        <begin position="113"/>
        <end position="199"/>
    </location>
</feature>
<evidence type="ECO:0000313" key="9">
    <source>
        <dbReference type="EMBL" id="CAD73073.1"/>
    </source>
</evidence>
<evidence type="ECO:0000256" key="1">
    <source>
        <dbReference type="ARBA" id="ARBA00000971"/>
    </source>
</evidence>
<evidence type="ECO:0000256" key="3">
    <source>
        <dbReference type="ARBA" id="ARBA00023110"/>
    </source>
</evidence>
<evidence type="ECO:0000256" key="2">
    <source>
        <dbReference type="ARBA" id="ARBA00006577"/>
    </source>
</evidence>
<keyword evidence="3 5" id="KW-0697">Rotamase</keyword>
<comment type="similarity">
    <text evidence="2 6">Belongs to the FKBP-type PPIase family.</text>
</comment>
<protein>
    <recommendedName>
        <fullName evidence="6">Peptidyl-prolyl cis-trans isomerase</fullName>
        <ecNumber evidence="6">5.2.1.8</ecNumber>
    </recommendedName>
</protein>
<dbReference type="PROSITE" id="PS50059">
    <property type="entry name" value="FKBP_PPIASE"/>
    <property type="match status" value="1"/>
</dbReference>
<feature type="region of interest" description="Disordered" evidence="7">
    <location>
        <begin position="73"/>
        <end position="94"/>
    </location>
</feature>
<organism evidence="9 10">
    <name type="scientific">Rhodopirellula baltica (strain DSM 10527 / NCIMB 13988 / SH1)</name>
    <dbReference type="NCBI Taxonomy" id="243090"/>
    <lineage>
        <taxon>Bacteria</taxon>
        <taxon>Pseudomonadati</taxon>
        <taxon>Planctomycetota</taxon>
        <taxon>Planctomycetia</taxon>
        <taxon>Pirellulales</taxon>
        <taxon>Pirellulaceae</taxon>
        <taxon>Rhodopirellula</taxon>
    </lineage>
</organism>
<dbReference type="OrthoDB" id="280278at2"/>
<dbReference type="InterPro" id="IPR046357">
    <property type="entry name" value="PPIase_dom_sf"/>
</dbReference>
<dbReference type="PATRIC" id="fig|243090.15.peg.1490"/>
<keyword evidence="10" id="KW-1185">Reference proteome</keyword>
<evidence type="ECO:0000256" key="5">
    <source>
        <dbReference type="PROSITE-ProRule" id="PRU00277"/>
    </source>
</evidence>
<evidence type="ECO:0000259" key="8">
    <source>
        <dbReference type="PROSITE" id="PS50059"/>
    </source>
</evidence>
<dbReference type="EMBL" id="BX294138">
    <property type="protein sequence ID" value="CAD73073.1"/>
    <property type="molecule type" value="Genomic_DNA"/>
</dbReference>
<reference evidence="9 10" key="1">
    <citation type="journal article" date="2003" name="Proc. Natl. Acad. Sci. U.S.A.">
        <title>Complete genome sequence of the marine planctomycete Pirellula sp. strain 1.</title>
        <authorList>
            <person name="Gloeckner F.O."/>
            <person name="Kube M."/>
            <person name="Bauer M."/>
            <person name="Teeling H."/>
            <person name="Lombardot T."/>
            <person name="Ludwig W."/>
            <person name="Gade D."/>
            <person name="Beck A."/>
            <person name="Borzym K."/>
            <person name="Heitmann K."/>
            <person name="Rabus R."/>
            <person name="Schlesner H."/>
            <person name="Amann R."/>
            <person name="Reinhardt R."/>
        </authorList>
    </citation>
    <scope>NUCLEOTIDE SEQUENCE [LARGE SCALE GENOMIC DNA]</scope>
    <source>
        <strain evidence="10">DSM 10527 / NCIMB 13988 / SH1</strain>
    </source>
</reference>
<dbReference type="EC" id="5.2.1.8" evidence="6"/>
<comment type="catalytic activity">
    <reaction evidence="1 5 6">
        <text>[protein]-peptidylproline (omega=180) = [protein]-peptidylproline (omega=0)</text>
        <dbReference type="Rhea" id="RHEA:16237"/>
        <dbReference type="Rhea" id="RHEA-COMP:10747"/>
        <dbReference type="Rhea" id="RHEA-COMP:10748"/>
        <dbReference type="ChEBI" id="CHEBI:83833"/>
        <dbReference type="ChEBI" id="CHEBI:83834"/>
        <dbReference type="EC" id="5.2.1.8"/>
    </reaction>
</comment>
<keyword evidence="4 5" id="KW-0413">Isomerase</keyword>
<evidence type="ECO:0000256" key="4">
    <source>
        <dbReference type="ARBA" id="ARBA00023235"/>
    </source>
</evidence>
<dbReference type="InterPro" id="IPR001179">
    <property type="entry name" value="PPIase_FKBP_dom"/>
</dbReference>
<name>Q7UUK6_RHOBA</name>
<evidence type="ECO:0000256" key="6">
    <source>
        <dbReference type="RuleBase" id="RU003915"/>
    </source>
</evidence>
<dbReference type="eggNOG" id="COG0545">
    <property type="taxonomic scope" value="Bacteria"/>
</dbReference>
<dbReference type="GO" id="GO:0003755">
    <property type="term" value="F:peptidyl-prolyl cis-trans isomerase activity"/>
    <property type="evidence" value="ECO:0000318"/>
    <property type="project" value="GO_Central"/>
</dbReference>
<dbReference type="Gene3D" id="3.10.50.40">
    <property type="match status" value="1"/>
</dbReference>
<dbReference type="AlphaFoldDB" id="Q7UUK6"/>
<dbReference type="HOGENOM" id="CLU_1371272_0_0_0"/>
<dbReference type="InParanoid" id="Q7UUK6"/>
<evidence type="ECO:0000313" key="10">
    <source>
        <dbReference type="Proteomes" id="UP000001025"/>
    </source>
</evidence>
<dbReference type="KEGG" id="rba:RB3240"/>
<sequence length="199" mass="21491">MLLRNGPEKICQAAVARSAHLHGRHLTPISGSPLTVRSTFNPIDTMNPPSKFSKASLVLVLAFAILPMGCNPSARSSSPGPEDPDAPTEFTTTDSGLKYRILRKGSGDNPGPESFVTVDYVGWLDSGREFDSSYNRREATKFNLSSVIPAWTEGVQLVSEGGMIELEVPSELGYGVMGSPPEIPPNATLHFKVELHDVR</sequence>
<dbReference type="PANTHER" id="PTHR43811">
    <property type="entry name" value="FKBP-TYPE PEPTIDYL-PROLYL CIS-TRANS ISOMERASE FKPA"/>
    <property type="match status" value="1"/>
</dbReference>